<dbReference type="PRINTS" id="PR00053">
    <property type="entry name" value="FORKHEAD"/>
</dbReference>
<dbReference type="AlphaFoldDB" id="A0AAE1EM09"/>
<proteinExistence type="predicted"/>
<dbReference type="SUPFAM" id="SSF46785">
    <property type="entry name" value="Winged helix' DNA-binding domain"/>
    <property type="match status" value="1"/>
</dbReference>
<keyword evidence="6" id="KW-1185">Reference proteome</keyword>
<evidence type="ECO:0000256" key="2">
    <source>
        <dbReference type="PROSITE-ProRule" id="PRU00089"/>
    </source>
</evidence>
<dbReference type="GO" id="GO:0000978">
    <property type="term" value="F:RNA polymerase II cis-regulatory region sequence-specific DNA binding"/>
    <property type="evidence" value="ECO:0007669"/>
    <property type="project" value="TreeGrafter"/>
</dbReference>
<dbReference type="InterPro" id="IPR047513">
    <property type="entry name" value="FOXJ1"/>
</dbReference>
<feature type="compositionally biased region" description="Polar residues" evidence="3">
    <location>
        <begin position="64"/>
        <end position="85"/>
    </location>
</feature>
<dbReference type="Proteomes" id="UP001286313">
    <property type="component" value="Unassembled WGS sequence"/>
</dbReference>
<dbReference type="PANTHER" id="PTHR46805:SF1">
    <property type="entry name" value="FORKHEAD BOX PROTEIN J1"/>
    <property type="match status" value="1"/>
</dbReference>
<evidence type="ECO:0000256" key="1">
    <source>
        <dbReference type="ARBA" id="ARBA00023125"/>
    </source>
</evidence>
<evidence type="ECO:0000256" key="3">
    <source>
        <dbReference type="SAM" id="MobiDB-lite"/>
    </source>
</evidence>
<reference evidence="5" key="1">
    <citation type="submission" date="2023-10" db="EMBL/GenBank/DDBJ databases">
        <title>Genome assemblies of two species of porcelain crab, Petrolisthes cinctipes and Petrolisthes manimaculis (Anomura: Porcellanidae).</title>
        <authorList>
            <person name="Angst P."/>
        </authorList>
    </citation>
    <scope>NUCLEOTIDE SEQUENCE</scope>
    <source>
        <strain evidence="5">PB745_01</strain>
        <tissue evidence="5">Gill</tissue>
    </source>
</reference>
<dbReference type="InterPro" id="IPR036388">
    <property type="entry name" value="WH-like_DNA-bd_sf"/>
</dbReference>
<keyword evidence="2" id="KW-0539">Nucleus</keyword>
<dbReference type="PROSITE" id="PS00657">
    <property type="entry name" value="FORK_HEAD_1"/>
    <property type="match status" value="1"/>
</dbReference>
<comment type="subcellular location">
    <subcellularLocation>
        <location evidence="2">Nucleus</location>
    </subcellularLocation>
</comment>
<comment type="caution">
    <text evidence="5">The sequence shown here is derived from an EMBL/GenBank/DDBJ whole genome shotgun (WGS) entry which is preliminary data.</text>
</comment>
<evidence type="ECO:0000259" key="4">
    <source>
        <dbReference type="PROSITE" id="PS50039"/>
    </source>
</evidence>
<feature type="domain" description="Fork-head" evidence="4">
    <location>
        <begin position="188"/>
        <end position="232"/>
    </location>
</feature>
<feature type="region of interest" description="Disordered" evidence="3">
    <location>
        <begin position="64"/>
        <end position="93"/>
    </location>
</feature>
<protein>
    <recommendedName>
        <fullName evidence="4">Fork-head domain-containing protein</fullName>
    </recommendedName>
</protein>
<dbReference type="SMART" id="SM00339">
    <property type="entry name" value="FH"/>
    <property type="match status" value="1"/>
</dbReference>
<sequence length="235" mass="25477">MLGSDGRESVQVVYMGQDTGVKMKLPTATTTTTVMLHKQTCEGGDNSLRGGAFDSHDATVVNTSYRSSQVPHYSPTQRPLPTTTPEGRIADSGMENGVGGVGQSVDEMCPGNTGGGDDLTSLSWLHSLDMGGMVPHLATPPTPPASPQPHNPLYSMLTSHTSPMDRKRKLEVQEPVERIDYSKDGSVKPPYSYAALIGMAMKENQNKMTLSAIYKWIKENFAFYKTADPSWQVGH</sequence>
<dbReference type="InterPro" id="IPR036390">
    <property type="entry name" value="WH_DNA-bd_sf"/>
</dbReference>
<keyword evidence="1 2" id="KW-0238">DNA-binding</keyword>
<dbReference type="PROSITE" id="PS50039">
    <property type="entry name" value="FORK_HEAD_3"/>
    <property type="match status" value="1"/>
</dbReference>
<evidence type="ECO:0000313" key="5">
    <source>
        <dbReference type="EMBL" id="KAK3857337.1"/>
    </source>
</evidence>
<dbReference type="PANTHER" id="PTHR46805">
    <property type="entry name" value="FORKHEAD BOX PROTEIN J1"/>
    <property type="match status" value="1"/>
</dbReference>
<organism evidence="5 6">
    <name type="scientific">Petrolisthes cinctipes</name>
    <name type="common">Flat porcelain crab</name>
    <dbReference type="NCBI Taxonomy" id="88211"/>
    <lineage>
        <taxon>Eukaryota</taxon>
        <taxon>Metazoa</taxon>
        <taxon>Ecdysozoa</taxon>
        <taxon>Arthropoda</taxon>
        <taxon>Crustacea</taxon>
        <taxon>Multicrustacea</taxon>
        <taxon>Malacostraca</taxon>
        <taxon>Eumalacostraca</taxon>
        <taxon>Eucarida</taxon>
        <taxon>Decapoda</taxon>
        <taxon>Pleocyemata</taxon>
        <taxon>Anomura</taxon>
        <taxon>Galatheoidea</taxon>
        <taxon>Porcellanidae</taxon>
        <taxon>Petrolisthes</taxon>
    </lineage>
</organism>
<dbReference type="GO" id="GO:0005634">
    <property type="term" value="C:nucleus"/>
    <property type="evidence" value="ECO:0007669"/>
    <property type="project" value="UniProtKB-SubCell"/>
</dbReference>
<dbReference type="EMBL" id="JAWQEG010005634">
    <property type="protein sequence ID" value="KAK3857337.1"/>
    <property type="molecule type" value="Genomic_DNA"/>
</dbReference>
<dbReference type="InterPro" id="IPR018122">
    <property type="entry name" value="TF_fork_head_CS_1"/>
</dbReference>
<name>A0AAE1EM09_PETCI</name>
<accession>A0AAE1EM09</accession>
<dbReference type="Gene3D" id="1.10.10.10">
    <property type="entry name" value="Winged helix-like DNA-binding domain superfamily/Winged helix DNA-binding domain"/>
    <property type="match status" value="1"/>
</dbReference>
<dbReference type="InterPro" id="IPR001766">
    <property type="entry name" value="Fork_head_dom"/>
</dbReference>
<gene>
    <name evidence="5" type="ORF">Pcinc_036408</name>
</gene>
<dbReference type="GO" id="GO:0000981">
    <property type="term" value="F:DNA-binding transcription factor activity, RNA polymerase II-specific"/>
    <property type="evidence" value="ECO:0007669"/>
    <property type="project" value="TreeGrafter"/>
</dbReference>
<feature type="DNA-binding region" description="Fork-head" evidence="2">
    <location>
        <begin position="188"/>
        <end position="232"/>
    </location>
</feature>
<evidence type="ECO:0000313" key="6">
    <source>
        <dbReference type="Proteomes" id="UP001286313"/>
    </source>
</evidence>
<dbReference type="Pfam" id="PF00250">
    <property type="entry name" value="Forkhead"/>
    <property type="match status" value="1"/>
</dbReference>